<dbReference type="InterPro" id="IPR000914">
    <property type="entry name" value="SBP_5_dom"/>
</dbReference>
<gene>
    <name evidence="6" type="ORF">ACFSOZ_06755</name>
</gene>
<evidence type="ECO:0000256" key="4">
    <source>
        <dbReference type="SAM" id="MobiDB-lite"/>
    </source>
</evidence>
<comment type="caution">
    <text evidence="6">The sequence shown here is derived from an EMBL/GenBank/DDBJ whole genome shotgun (WGS) entry which is preliminary data.</text>
</comment>
<sequence>MTEFELKLQSAAKLAAKGRVSRRDFVQLALAAGLTATAANAMFVQAVRAEPKKGGTLKIGIGDGDATDSMDPGIYLNPFTVTALQGTLSNGLTEIDAKGNVVPDLAESFEPSDGAKKWVFKLRKGATFHNGKTVTADDVVVSVRHHTIEGTRSVAKSILASVNNVVADGAETVVFELDGGNADFPYIISDIPVMPAKEGGVDWESGIRTGPYMLEKFEPGVIATFNKNPNYFKSDKGWFDRVECLAINDVTARTNALNTGEVHYMDRCDLKTLDILKQNPDLVILETTGYGHYVYLMNVQKAPFDNPDVRNAIKYSLNRDEIVQKVFLGHGAIGNDNPIAPVVKFAIDPQPKHVYDPDMVKNLLKKAGAENTQFDLSVADAGFTGATDSALLWQEHARAAGLNLNVIREPNEGYWDNVWLKKPFFASYWAGRPRPIAVRRYAVYHQRDHRSPGRAGSATARAVSAATRKREVIGLDANRLSAFGVQILELPRLAITRTSSGLSLDLPNPRPFLLRCRSGQVRTRPPAEAGAGGRTTEDAAS</sequence>
<evidence type="ECO:0000313" key="7">
    <source>
        <dbReference type="Proteomes" id="UP001597405"/>
    </source>
</evidence>
<dbReference type="EMBL" id="JBHUGZ010000003">
    <property type="protein sequence ID" value="MFD1982392.1"/>
    <property type="molecule type" value="Genomic_DNA"/>
</dbReference>
<dbReference type="PROSITE" id="PS51318">
    <property type="entry name" value="TAT"/>
    <property type="match status" value="1"/>
</dbReference>
<name>A0ABW4U754_9HYPH</name>
<evidence type="ECO:0000256" key="3">
    <source>
        <dbReference type="ARBA" id="ARBA00022729"/>
    </source>
</evidence>
<dbReference type="CDD" id="cd08503">
    <property type="entry name" value="PBP2_NikA_DppA_OppA_like_17"/>
    <property type="match status" value="1"/>
</dbReference>
<keyword evidence="3" id="KW-0732">Signal</keyword>
<evidence type="ECO:0000313" key="6">
    <source>
        <dbReference type="EMBL" id="MFD1982392.1"/>
    </source>
</evidence>
<dbReference type="Gene3D" id="3.10.105.10">
    <property type="entry name" value="Dipeptide-binding Protein, Domain 3"/>
    <property type="match status" value="1"/>
</dbReference>
<dbReference type="InterPro" id="IPR039424">
    <property type="entry name" value="SBP_5"/>
</dbReference>
<comment type="subcellular location">
    <subcellularLocation>
        <location evidence="1">Periplasm</location>
    </subcellularLocation>
</comment>
<accession>A0ABW4U754</accession>
<dbReference type="InterPro" id="IPR019546">
    <property type="entry name" value="TAT_signal_bac_arc"/>
</dbReference>
<comment type="similarity">
    <text evidence="2">Belongs to the bacterial solute-binding protein 5 family.</text>
</comment>
<evidence type="ECO:0000256" key="1">
    <source>
        <dbReference type="ARBA" id="ARBA00004418"/>
    </source>
</evidence>
<dbReference type="Gene3D" id="3.40.190.10">
    <property type="entry name" value="Periplasmic binding protein-like II"/>
    <property type="match status" value="1"/>
</dbReference>
<feature type="domain" description="Solute-binding protein family 5" evidence="5">
    <location>
        <begin position="100"/>
        <end position="433"/>
    </location>
</feature>
<keyword evidence="7" id="KW-1185">Reference proteome</keyword>
<proteinExistence type="inferred from homology"/>
<reference evidence="7" key="1">
    <citation type="journal article" date="2019" name="Int. J. Syst. Evol. Microbiol.">
        <title>The Global Catalogue of Microorganisms (GCM) 10K type strain sequencing project: providing services to taxonomists for standard genome sequencing and annotation.</title>
        <authorList>
            <consortium name="The Broad Institute Genomics Platform"/>
            <consortium name="The Broad Institute Genome Sequencing Center for Infectious Disease"/>
            <person name="Wu L."/>
            <person name="Ma J."/>
        </authorList>
    </citation>
    <scope>NUCLEOTIDE SEQUENCE [LARGE SCALE GENOMIC DNA]</scope>
    <source>
        <strain evidence="7">CGMCC 1.16225</strain>
    </source>
</reference>
<dbReference type="InterPro" id="IPR006311">
    <property type="entry name" value="TAT_signal"/>
</dbReference>
<dbReference type="PANTHER" id="PTHR30290:SF38">
    <property type="entry name" value="D,D-DIPEPTIDE-BINDING PERIPLASMIC PROTEIN DDPA-RELATED"/>
    <property type="match status" value="1"/>
</dbReference>
<dbReference type="PANTHER" id="PTHR30290">
    <property type="entry name" value="PERIPLASMIC BINDING COMPONENT OF ABC TRANSPORTER"/>
    <property type="match status" value="1"/>
</dbReference>
<dbReference type="NCBIfam" id="TIGR01409">
    <property type="entry name" value="TAT_signal_seq"/>
    <property type="match status" value="1"/>
</dbReference>
<organism evidence="6 7">
    <name type="scientific">Mesorhizobium newzealandense</name>
    <dbReference type="NCBI Taxonomy" id="1300302"/>
    <lineage>
        <taxon>Bacteria</taxon>
        <taxon>Pseudomonadati</taxon>
        <taxon>Pseudomonadota</taxon>
        <taxon>Alphaproteobacteria</taxon>
        <taxon>Hyphomicrobiales</taxon>
        <taxon>Phyllobacteriaceae</taxon>
        <taxon>Mesorhizobium</taxon>
    </lineage>
</organism>
<protein>
    <submittedName>
        <fullName evidence="6">ABC transporter substrate-binding protein</fullName>
    </submittedName>
</protein>
<evidence type="ECO:0000256" key="2">
    <source>
        <dbReference type="ARBA" id="ARBA00005695"/>
    </source>
</evidence>
<dbReference type="Proteomes" id="UP001597405">
    <property type="component" value="Unassembled WGS sequence"/>
</dbReference>
<evidence type="ECO:0000259" key="5">
    <source>
        <dbReference type="Pfam" id="PF00496"/>
    </source>
</evidence>
<feature type="region of interest" description="Disordered" evidence="4">
    <location>
        <begin position="519"/>
        <end position="541"/>
    </location>
</feature>
<dbReference type="RefSeq" id="WP_379095093.1">
    <property type="nucleotide sequence ID" value="NZ_JBHUGZ010000003.1"/>
</dbReference>
<dbReference type="SUPFAM" id="SSF53850">
    <property type="entry name" value="Periplasmic binding protein-like II"/>
    <property type="match status" value="1"/>
</dbReference>
<dbReference type="Pfam" id="PF00496">
    <property type="entry name" value="SBP_bac_5"/>
    <property type="match status" value="1"/>
</dbReference>